<proteinExistence type="predicted"/>
<sequence length="217" mass="25124">SLTYVYLSGAIQGSTLKVENRMENLLRLSFLKINGRCDFSFLKMFPNLESLLIGDFAQIDDCTFSNIGESTITELALVRTQNITDKGLIILSSMPSLVKFSIKDRLHDVTQSGWLSFAKRIEGCPSWVELSIDDGRQINSKFFEILDREHPKLEALNVKGLNINLNSEEIMQTLKFRKSSEYYKDKTQLHWPIRYKLPSYVQRNVFKNDYYHAYTNS</sequence>
<feature type="non-terminal residue" evidence="1">
    <location>
        <position position="1"/>
    </location>
</feature>
<gene>
    <name evidence="1" type="ORF">ACOLOM_LOCUS10344</name>
</gene>
<dbReference type="EMBL" id="CAJVPT010033013">
    <property type="protein sequence ID" value="CAG8703333.1"/>
    <property type="molecule type" value="Genomic_DNA"/>
</dbReference>
<dbReference type="Proteomes" id="UP000789525">
    <property type="component" value="Unassembled WGS sequence"/>
</dbReference>
<keyword evidence="2" id="KW-1185">Reference proteome</keyword>
<comment type="caution">
    <text evidence="1">The sequence shown here is derived from an EMBL/GenBank/DDBJ whole genome shotgun (WGS) entry which is preliminary data.</text>
</comment>
<name>A0ACA9PGZ9_9GLOM</name>
<evidence type="ECO:0000313" key="1">
    <source>
        <dbReference type="EMBL" id="CAG8703333.1"/>
    </source>
</evidence>
<protein>
    <submittedName>
        <fullName evidence="1">9063_t:CDS:1</fullName>
    </submittedName>
</protein>
<organism evidence="1 2">
    <name type="scientific">Acaulospora colombiana</name>
    <dbReference type="NCBI Taxonomy" id="27376"/>
    <lineage>
        <taxon>Eukaryota</taxon>
        <taxon>Fungi</taxon>
        <taxon>Fungi incertae sedis</taxon>
        <taxon>Mucoromycota</taxon>
        <taxon>Glomeromycotina</taxon>
        <taxon>Glomeromycetes</taxon>
        <taxon>Diversisporales</taxon>
        <taxon>Acaulosporaceae</taxon>
        <taxon>Acaulospora</taxon>
    </lineage>
</organism>
<accession>A0ACA9PGZ9</accession>
<reference evidence="1" key="1">
    <citation type="submission" date="2021-06" db="EMBL/GenBank/DDBJ databases">
        <authorList>
            <person name="Kallberg Y."/>
            <person name="Tangrot J."/>
            <person name="Rosling A."/>
        </authorList>
    </citation>
    <scope>NUCLEOTIDE SEQUENCE</scope>
    <source>
        <strain evidence="1">CL356</strain>
    </source>
</reference>
<evidence type="ECO:0000313" key="2">
    <source>
        <dbReference type="Proteomes" id="UP000789525"/>
    </source>
</evidence>